<dbReference type="PROSITE" id="PS51155">
    <property type="entry name" value="CHIT_BIND_RR_2"/>
    <property type="match status" value="1"/>
</dbReference>
<protein>
    <recommendedName>
        <fullName evidence="6">Pro-resilin</fullName>
    </recommendedName>
</protein>
<evidence type="ECO:0000313" key="5">
    <source>
        <dbReference type="Proteomes" id="UP001558652"/>
    </source>
</evidence>
<dbReference type="InterPro" id="IPR000618">
    <property type="entry name" value="Insect_cuticle"/>
</dbReference>
<feature type="compositionally biased region" description="Polar residues" evidence="3">
    <location>
        <begin position="114"/>
        <end position="149"/>
    </location>
</feature>
<dbReference type="EMBL" id="JBFDAA010000010">
    <property type="protein sequence ID" value="KAL1124723.1"/>
    <property type="molecule type" value="Genomic_DNA"/>
</dbReference>
<evidence type="ECO:0000313" key="4">
    <source>
        <dbReference type="EMBL" id="KAL1124723.1"/>
    </source>
</evidence>
<name>A0ABD0YU57_9HEMI</name>
<evidence type="ECO:0000256" key="2">
    <source>
        <dbReference type="PROSITE-ProRule" id="PRU00497"/>
    </source>
</evidence>
<feature type="compositionally biased region" description="Polar residues" evidence="3">
    <location>
        <begin position="379"/>
        <end position="394"/>
    </location>
</feature>
<keyword evidence="5" id="KW-1185">Reference proteome</keyword>
<accession>A0ABD0YU57</accession>
<dbReference type="AlphaFoldDB" id="A0ABD0YU57"/>
<feature type="region of interest" description="Disordered" evidence="3">
    <location>
        <begin position="22"/>
        <end position="224"/>
    </location>
</feature>
<feature type="compositionally biased region" description="Low complexity" evidence="3">
    <location>
        <begin position="184"/>
        <end position="203"/>
    </location>
</feature>
<dbReference type="InterPro" id="IPR051217">
    <property type="entry name" value="Insect_Cuticle_Struc_Prot"/>
</dbReference>
<comment type="caution">
    <text evidence="4">The sequence shown here is derived from an EMBL/GenBank/DDBJ whole genome shotgun (WGS) entry which is preliminary data.</text>
</comment>
<dbReference type="PROSITE" id="PS00233">
    <property type="entry name" value="CHIT_BIND_RR_1"/>
    <property type="match status" value="1"/>
</dbReference>
<proteinExistence type="predicted"/>
<feature type="compositionally biased region" description="Polar residues" evidence="3">
    <location>
        <begin position="31"/>
        <end position="41"/>
    </location>
</feature>
<feature type="region of interest" description="Disordered" evidence="3">
    <location>
        <begin position="259"/>
        <end position="278"/>
    </location>
</feature>
<feature type="compositionally biased region" description="Polar residues" evidence="3">
    <location>
        <begin position="52"/>
        <end position="90"/>
    </location>
</feature>
<evidence type="ECO:0000256" key="1">
    <source>
        <dbReference type="ARBA" id="ARBA00022460"/>
    </source>
</evidence>
<dbReference type="InterPro" id="IPR031311">
    <property type="entry name" value="CHIT_BIND_RR_consensus"/>
</dbReference>
<dbReference type="PANTHER" id="PTHR12236">
    <property type="entry name" value="STRUCTURAL CONTITUENT OF CUTICLE"/>
    <property type="match status" value="1"/>
</dbReference>
<feature type="non-terminal residue" evidence="4">
    <location>
        <position position="1"/>
    </location>
</feature>
<dbReference type="PANTHER" id="PTHR12236:SF98">
    <property type="entry name" value="CUTICULAR PROTEIN 56F"/>
    <property type="match status" value="1"/>
</dbReference>
<organism evidence="4 5">
    <name type="scientific">Ranatra chinensis</name>
    <dbReference type="NCBI Taxonomy" id="642074"/>
    <lineage>
        <taxon>Eukaryota</taxon>
        <taxon>Metazoa</taxon>
        <taxon>Ecdysozoa</taxon>
        <taxon>Arthropoda</taxon>
        <taxon>Hexapoda</taxon>
        <taxon>Insecta</taxon>
        <taxon>Pterygota</taxon>
        <taxon>Neoptera</taxon>
        <taxon>Paraneoptera</taxon>
        <taxon>Hemiptera</taxon>
        <taxon>Heteroptera</taxon>
        <taxon>Panheteroptera</taxon>
        <taxon>Nepomorpha</taxon>
        <taxon>Nepidae</taxon>
        <taxon>Ranatrinae</taxon>
        <taxon>Ranatra</taxon>
    </lineage>
</organism>
<feature type="region of interest" description="Disordered" evidence="3">
    <location>
        <begin position="366"/>
        <end position="394"/>
    </location>
</feature>
<dbReference type="GO" id="GO:0042302">
    <property type="term" value="F:structural constituent of cuticle"/>
    <property type="evidence" value="ECO:0007669"/>
    <property type="project" value="UniProtKB-UniRule"/>
</dbReference>
<evidence type="ECO:0008006" key="6">
    <source>
        <dbReference type="Google" id="ProtNLM"/>
    </source>
</evidence>
<sequence length="394" mass="40375">LAVIVLGALAVAEPPVDKVYLPPSTALGTHAPSSSYGTPTTADFGAGGSGQFDLSRNGFNSGFRPSSQYGVPSSQYGAPSGSEQISSQYGAPTGLGSQGQISSHYGTPGAGGEPSSQYGPPSAASFQGQISSQYGAPSASGPLSSQYGAPTSAPGGHASSRGQPSGQYGAPFGSGAPASQRAHFGASSSSLSSRGQFQQGSFGTPSSQYGAPSGQYGAPQVVSGQYADTGGRDLSHLYRHNLAATGQLASRFAALRSDGHTQAGSGGPSRYGAGSRTYGYGGQDDYSEPANYDFSYEVSAPQDYQSFGHEETRRGDLTRGTYHVLLPDGRRQVVEYTADREGYKPTISYEESAGYGSNGNKYGNRNGGYGSNGNGFSSRPNIGNGHSTQTHRGY</sequence>
<dbReference type="Pfam" id="PF00379">
    <property type="entry name" value="Chitin_bind_4"/>
    <property type="match status" value="1"/>
</dbReference>
<evidence type="ECO:0000256" key="3">
    <source>
        <dbReference type="SAM" id="MobiDB-lite"/>
    </source>
</evidence>
<keyword evidence="1 2" id="KW-0193">Cuticle</keyword>
<reference evidence="4 5" key="1">
    <citation type="submission" date="2024-07" db="EMBL/GenBank/DDBJ databases">
        <title>Chromosome-level genome assembly of the water stick insect Ranatra chinensis (Heteroptera: Nepidae).</title>
        <authorList>
            <person name="Liu X."/>
        </authorList>
    </citation>
    <scope>NUCLEOTIDE SEQUENCE [LARGE SCALE GENOMIC DNA]</scope>
    <source>
        <strain evidence="4">Cailab_2021Rc</strain>
        <tissue evidence="4">Muscle</tissue>
    </source>
</reference>
<gene>
    <name evidence="4" type="ORF">AAG570_001346</name>
</gene>
<dbReference type="Proteomes" id="UP001558652">
    <property type="component" value="Unassembled WGS sequence"/>
</dbReference>